<reference evidence="3 4" key="1">
    <citation type="submission" date="2020-08" db="EMBL/GenBank/DDBJ databases">
        <title>Genomic Encyclopedia of Type Strains, Phase IV (KMG-IV): sequencing the most valuable type-strain genomes for metagenomic binning, comparative biology and taxonomic classification.</title>
        <authorList>
            <person name="Goeker M."/>
        </authorList>
    </citation>
    <scope>NUCLEOTIDE SEQUENCE [LARGE SCALE GENOMIC DNA]</scope>
    <source>
        <strain evidence="3 4">DSM 15867</strain>
    </source>
</reference>
<proteinExistence type="predicted"/>
<dbReference type="RefSeq" id="WP_184113538.1">
    <property type="nucleotide sequence ID" value="NZ_JACHNY010000003.1"/>
</dbReference>
<gene>
    <name evidence="3" type="ORF">GGQ96_001700</name>
</gene>
<protein>
    <submittedName>
        <fullName evidence="3">Mrp family chromosome partitioning ATPase</fullName>
    </submittedName>
</protein>
<dbReference type="Gene3D" id="3.40.50.300">
    <property type="entry name" value="P-loop containing nucleotide triphosphate hydrolases"/>
    <property type="match status" value="1"/>
</dbReference>
<dbReference type="CDD" id="cd05387">
    <property type="entry name" value="BY-kinase"/>
    <property type="match status" value="1"/>
</dbReference>
<dbReference type="AlphaFoldDB" id="A0A7W7AID0"/>
<comment type="caution">
    <text evidence="3">The sequence shown here is derived from an EMBL/GenBank/DDBJ whole genome shotgun (WGS) entry which is preliminary data.</text>
</comment>
<accession>A0A7W7AID0</accession>
<dbReference type="SUPFAM" id="SSF52540">
    <property type="entry name" value="P-loop containing nucleoside triphosphate hydrolases"/>
    <property type="match status" value="1"/>
</dbReference>
<dbReference type="InterPro" id="IPR050445">
    <property type="entry name" value="Bact_polysacc_biosynth/exp"/>
</dbReference>
<dbReference type="PANTHER" id="PTHR32309">
    <property type="entry name" value="TYROSINE-PROTEIN KINASE"/>
    <property type="match status" value="1"/>
</dbReference>
<evidence type="ECO:0000256" key="2">
    <source>
        <dbReference type="ARBA" id="ARBA00022840"/>
    </source>
</evidence>
<dbReference type="EMBL" id="JACHNY010000003">
    <property type="protein sequence ID" value="MBB4617572.1"/>
    <property type="molecule type" value="Genomic_DNA"/>
</dbReference>
<dbReference type="PANTHER" id="PTHR32309:SF31">
    <property type="entry name" value="CAPSULAR EXOPOLYSACCHARIDE FAMILY"/>
    <property type="match status" value="1"/>
</dbReference>
<dbReference type="InterPro" id="IPR005702">
    <property type="entry name" value="Wzc-like_C"/>
</dbReference>
<name>A0A7W7AID0_9SPHN</name>
<keyword evidence="2" id="KW-0067">ATP-binding</keyword>
<evidence type="ECO:0000256" key="1">
    <source>
        <dbReference type="ARBA" id="ARBA00022741"/>
    </source>
</evidence>
<evidence type="ECO:0000313" key="3">
    <source>
        <dbReference type="EMBL" id="MBB4617572.1"/>
    </source>
</evidence>
<sequence length="268" mass="28725">MIYQSPAAGAVPLASANPTTAATPLSTTPRHVIPADQLGEAIVGFRSRDQRSRPFNLLRTQIARLVGEGVRVIGITSATPQVGKTFVASNLAASLARLPEMQTVLVDLDLRRGSVAERFNIPVQQGVTEYLAGEVDDLSTIAWGVEGERLTLYPTAEARVHSSELLASARLQGLIASMRAIPGQAVVLCDLPPVFANDDSMIVSELIDGYIMVVEDGVTTAKQVRDSRRLLGSVRCFGTVLNRYIKGFAGGDYGYGYGKGSGYSDYYN</sequence>
<dbReference type="Proteomes" id="UP000574769">
    <property type="component" value="Unassembled WGS sequence"/>
</dbReference>
<keyword evidence="4" id="KW-1185">Reference proteome</keyword>
<evidence type="ECO:0000313" key="4">
    <source>
        <dbReference type="Proteomes" id="UP000574769"/>
    </source>
</evidence>
<organism evidence="3 4">
    <name type="scientific">Sphingomonas abaci</name>
    <dbReference type="NCBI Taxonomy" id="237611"/>
    <lineage>
        <taxon>Bacteria</taxon>
        <taxon>Pseudomonadati</taxon>
        <taxon>Pseudomonadota</taxon>
        <taxon>Alphaproteobacteria</taxon>
        <taxon>Sphingomonadales</taxon>
        <taxon>Sphingomonadaceae</taxon>
        <taxon>Sphingomonas</taxon>
    </lineage>
</organism>
<keyword evidence="1" id="KW-0547">Nucleotide-binding</keyword>
<dbReference type="InterPro" id="IPR027417">
    <property type="entry name" value="P-loop_NTPase"/>
</dbReference>